<evidence type="ECO:0000256" key="1">
    <source>
        <dbReference type="SAM" id="MobiDB-lite"/>
    </source>
</evidence>
<evidence type="ECO:0000313" key="2">
    <source>
        <dbReference type="EnsemblPlants" id="KQL14899"/>
    </source>
</evidence>
<accession>K3ZB84</accession>
<evidence type="ECO:0000313" key="3">
    <source>
        <dbReference type="Proteomes" id="UP000004995"/>
    </source>
</evidence>
<dbReference type="Gramene" id="KQL14899">
    <property type="protein sequence ID" value="KQL14899"/>
    <property type="gene ID" value="SETIT_023805mg"/>
</dbReference>
<reference evidence="2" key="2">
    <citation type="submission" date="2018-08" db="UniProtKB">
        <authorList>
            <consortium name="EnsemblPlants"/>
        </authorList>
    </citation>
    <scope>IDENTIFICATION</scope>
    <source>
        <strain evidence="2">Yugu1</strain>
    </source>
</reference>
<reference evidence="3" key="1">
    <citation type="journal article" date="2012" name="Nat. Biotechnol.">
        <title>Reference genome sequence of the model plant Setaria.</title>
        <authorList>
            <person name="Bennetzen J.L."/>
            <person name="Schmutz J."/>
            <person name="Wang H."/>
            <person name="Percifield R."/>
            <person name="Hawkins J."/>
            <person name="Pontaroli A.C."/>
            <person name="Estep M."/>
            <person name="Feng L."/>
            <person name="Vaughn J.N."/>
            <person name="Grimwood J."/>
            <person name="Jenkins J."/>
            <person name="Barry K."/>
            <person name="Lindquist E."/>
            <person name="Hellsten U."/>
            <person name="Deshpande S."/>
            <person name="Wang X."/>
            <person name="Wu X."/>
            <person name="Mitros T."/>
            <person name="Triplett J."/>
            <person name="Yang X."/>
            <person name="Ye C.Y."/>
            <person name="Mauro-Herrera M."/>
            <person name="Wang L."/>
            <person name="Li P."/>
            <person name="Sharma M."/>
            <person name="Sharma R."/>
            <person name="Ronald P.C."/>
            <person name="Panaud O."/>
            <person name="Kellogg E.A."/>
            <person name="Brutnell T.P."/>
            <person name="Doust A.N."/>
            <person name="Tuskan G.A."/>
            <person name="Rokhsar D."/>
            <person name="Devos K.M."/>
        </authorList>
    </citation>
    <scope>NUCLEOTIDE SEQUENCE [LARGE SCALE GENOMIC DNA]</scope>
    <source>
        <strain evidence="3">cv. Yugu1</strain>
    </source>
</reference>
<name>K3ZB84_SETIT</name>
<proteinExistence type="predicted"/>
<sequence length="89" mass="9544">MQTLGFAGPMRTSSPTQSTVQQQASSLIEPPNRKLATSTIQAANQHVRRPNLCLPISGVSVHHVSLALSTGTLPPNPVQDHLHQILFVS</sequence>
<feature type="region of interest" description="Disordered" evidence="1">
    <location>
        <begin position="1"/>
        <end position="29"/>
    </location>
</feature>
<dbReference type="EnsemblPlants" id="KQL14899">
    <property type="protein sequence ID" value="KQL14899"/>
    <property type="gene ID" value="SETIT_023805mg"/>
</dbReference>
<feature type="compositionally biased region" description="Low complexity" evidence="1">
    <location>
        <begin position="12"/>
        <end position="26"/>
    </location>
</feature>
<dbReference type="HOGENOM" id="CLU_2458976_0_0_1"/>
<organism evidence="2 3">
    <name type="scientific">Setaria italica</name>
    <name type="common">Foxtail millet</name>
    <name type="synonym">Panicum italicum</name>
    <dbReference type="NCBI Taxonomy" id="4555"/>
    <lineage>
        <taxon>Eukaryota</taxon>
        <taxon>Viridiplantae</taxon>
        <taxon>Streptophyta</taxon>
        <taxon>Embryophyta</taxon>
        <taxon>Tracheophyta</taxon>
        <taxon>Spermatophyta</taxon>
        <taxon>Magnoliopsida</taxon>
        <taxon>Liliopsida</taxon>
        <taxon>Poales</taxon>
        <taxon>Poaceae</taxon>
        <taxon>PACMAD clade</taxon>
        <taxon>Panicoideae</taxon>
        <taxon>Panicodae</taxon>
        <taxon>Paniceae</taxon>
        <taxon>Cenchrinae</taxon>
        <taxon>Setaria</taxon>
    </lineage>
</organism>
<keyword evidence="3" id="KW-1185">Reference proteome</keyword>
<dbReference type="AlphaFoldDB" id="K3ZB84"/>
<dbReference type="InParanoid" id="K3ZB84"/>
<protein>
    <submittedName>
        <fullName evidence="2">Uncharacterized protein</fullName>
    </submittedName>
</protein>
<dbReference type="Proteomes" id="UP000004995">
    <property type="component" value="Unassembled WGS sequence"/>
</dbReference>
<dbReference type="EMBL" id="AGNK02001623">
    <property type="status" value="NOT_ANNOTATED_CDS"/>
    <property type="molecule type" value="Genomic_DNA"/>
</dbReference>